<name>A0ABW3NNQ2_9FLAO</name>
<dbReference type="RefSeq" id="WP_380742815.1">
    <property type="nucleotide sequence ID" value="NZ_JBHTLI010000001.1"/>
</dbReference>
<dbReference type="EMBL" id="JBHTLI010000001">
    <property type="protein sequence ID" value="MFD1094732.1"/>
    <property type="molecule type" value="Genomic_DNA"/>
</dbReference>
<proteinExistence type="predicted"/>
<protein>
    <submittedName>
        <fullName evidence="1">DUF1440 domain-containing protein</fullName>
    </submittedName>
</protein>
<organism evidence="1 2">
    <name type="scientific">Salegentibacter chungangensis</name>
    <dbReference type="NCBI Taxonomy" id="1335724"/>
    <lineage>
        <taxon>Bacteria</taxon>
        <taxon>Pseudomonadati</taxon>
        <taxon>Bacteroidota</taxon>
        <taxon>Flavobacteriia</taxon>
        <taxon>Flavobacteriales</taxon>
        <taxon>Flavobacteriaceae</taxon>
        <taxon>Salegentibacter</taxon>
    </lineage>
</organism>
<reference evidence="2" key="1">
    <citation type="journal article" date="2019" name="Int. J. Syst. Evol. Microbiol.">
        <title>The Global Catalogue of Microorganisms (GCM) 10K type strain sequencing project: providing services to taxonomists for standard genome sequencing and annotation.</title>
        <authorList>
            <consortium name="The Broad Institute Genomics Platform"/>
            <consortium name="The Broad Institute Genome Sequencing Center for Infectious Disease"/>
            <person name="Wu L."/>
            <person name="Ma J."/>
        </authorList>
    </citation>
    <scope>NUCLEOTIDE SEQUENCE [LARGE SCALE GENOMIC DNA]</scope>
    <source>
        <strain evidence="2">CCUG 64793</strain>
    </source>
</reference>
<dbReference type="Proteomes" id="UP001597131">
    <property type="component" value="Unassembled WGS sequence"/>
</dbReference>
<keyword evidence="2" id="KW-1185">Reference proteome</keyword>
<evidence type="ECO:0000313" key="1">
    <source>
        <dbReference type="EMBL" id="MFD1094732.1"/>
    </source>
</evidence>
<gene>
    <name evidence="1" type="ORF">ACFQ3Q_03135</name>
</gene>
<comment type="caution">
    <text evidence="1">The sequence shown here is derived from an EMBL/GenBank/DDBJ whole genome shotgun (WGS) entry which is preliminary data.</text>
</comment>
<dbReference type="InterPro" id="IPR009898">
    <property type="entry name" value="DUF1440"/>
</dbReference>
<dbReference type="Pfam" id="PF07274">
    <property type="entry name" value="DUF1440"/>
    <property type="match status" value="1"/>
</dbReference>
<sequence>MESPSFFQKDSLASNTSRGLISGFIGGLAGTAVKSLIEQYLPVRKVEERSAQIKILDDLSIKMTGTPISSHNEALAEQMVNFPIGASIGAAYGYGKKDKDHLNIGEGVILGSSTWISTHETSLPFLGLESKPKDIPIRMQLNELFAHVMFGVTTEIVRNYVNRTLKK</sequence>
<evidence type="ECO:0000313" key="2">
    <source>
        <dbReference type="Proteomes" id="UP001597131"/>
    </source>
</evidence>
<accession>A0ABW3NNQ2</accession>